<dbReference type="InterPro" id="IPR009343">
    <property type="entry name" value="DUF1002"/>
</dbReference>
<dbReference type="EMBL" id="AVPG01000019">
    <property type="protein sequence ID" value="KGX85774.1"/>
    <property type="molecule type" value="Genomic_DNA"/>
</dbReference>
<feature type="signal peptide" evidence="1">
    <location>
        <begin position="1"/>
        <end position="26"/>
    </location>
</feature>
<evidence type="ECO:0008006" key="4">
    <source>
        <dbReference type="Google" id="ProtNLM"/>
    </source>
</evidence>
<name>A0A0A5G155_9BACI</name>
<accession>A0A0A5G155</accession>
<proteinExistence type="predicted"/>
<reference evidence="2 3" key="1">
    <citation type="submission" date="2013-08" db="EMBL/GenBank/DDBJ databases">
        <authorList>
            <person name="Huang J."/>
            <person name="Wang G."/>
        </authorList>
    </citation>
    <scope>NUCLEOTIDE SEQUENCE [LARGE SCALE GENOMIC DNA]</scope>
    <source>
        <strain evidence="2 3">JSM 072002</strain>
    </source>
</reference>
<dbReference type="OrthoDB" id="9810153at2"/>
<feature type="chain" id="PRO_5002010461" description="DUF1002 domain-containing protein" evidence="1">
    <location>
        <begin position="27"/>
        <end position="310"/>
    </location>
</feature>
<dbReference type="RefSeq" id="WP_036835136.1">
    <property type="nucleotide sequence ID" value="NZ_AVPG01000019.1"/>
</dbReference>
<comment type="caution">
    <text evidence="2">The sequence shown here is derived from an EMBL/GenBank/DDBJ whole genome shotgun (WGS) entry which is preliminary data.</text>
</comment>
<dbReference type="Proteomes" id="UP000030401">
    <property type="component" value="Unassembled WGS sequence"/>
</dbReference>
<organism evidence="2 3">
    <name type="scientific">Pontibacillus litoralis JSM 072002</name>
    <dbReference type="NCBI Taxonomy" id="1385512"/>
    <lineage>
        <taxon>Bacteria</taxon>
        <taxon>Bacillati</taxon>
        <taxon>Bacillota</taxon>
        <taxon>Bacilli</taxon>
        <taxon>Bacillales</taxon>
        <taxon>Bacillaceae</taxon>
        <taxon>Pontibacillus</taxon>
    </lineage>
</organism>
<dbReference type="AlphaFoldDB" id="A0A0A5G155"/>
<protein>
    <recommendedName>
        <fullName evidence="4">DUF1002 domain-containing protein</fullName>
    </recommendedName>
</protein>
<evidence type="ECO:0000313" key="2">
    <source>
        <dbReference type="EMBL" id="KGX85774.1"/>
    </source>
</evidence>
<dbReference type="STRING" id="1385512.N784_08185"/>
<dbReference type="Pfam" id="PF06207">
    <property type="entry name" value="DUF1002"/>
    <property type="match status" value="1"/>
</dbReference>
<sequence>MLKRITFLVMALTMMIGITGNQSTFASSGNTEPEVINEKLGVPTIVYGDTLTETQEAEVRELLNVQDQNNVDELRVDGQDIAKYIDGNPNSRMYSSVKITPRDKGEGLGVVIVTPDNITEVTEEMYANALLTAGVENALVEVASPLKVTGHSALTGIYKAFDEKGIQLDQNRMKVANEELDVATDLSQNSELTPEQVSQLITEIKKEISEQAPTSREEIEQIIHVTIENLNVNLNAEEINMLTDLFDQMRDLNIDFSNVEEQLNDIASSVKDVLNDEGFWNNVENFFKNIIDAILDIFQSIINSIREMFA</sequence>
<evidence type="ECO:0000256" key="1">
    <source>
        <dbReference type="SAM" id="SignalP"/>
    </source>
</evidence>
<keyword evidence="3" id="KW-1185">Reference proteome</keyword>
<dbReference type="eggNOG" id="COG4086">
    <property type="taxonomic scope" value="Bacteria"/>
</dbReference>
<gene>
    <name evidence="2" type="ORF">N784_08185</name>
</gene>
<keyword evidence="1" id="KW-0732">Signal</keyword>
<evidence type="ECO:0000313" key="3">
    <source>
        <dbReference type="Proteomes" id="UP000030401"/>
    </source>
</evidence>